<dbReference type="PANTHER" id="PTHR11575">
    <property type="entry name" value="5'-NUCLEOTIDASE-RELATED"/>
    <property type="match status" value="1"/>
</dbReference>
<dbReference type="Pfam" id="PF02872">
    <property type="entry name" value="5_nucleotid_C"/>
    <property type="match status" value="1"/>
</dbReference>
<feature type="domain" description="5'-Nucleotidase C-terminal" evidence="4">
    <location>
        <begin position="291"/>
        <end position="418"/>
    </location>
</feature>
<dbReference type="InterPro" id="IPR008334">
    <property type="entry name" value="5'-Nucleotdase_C"/>
</dbReference>
<keyword evidence="1" id="KW-0732">Signal</keyword>
<dbReference type="InterPro" id="IPR004843">
    <property type="entry name" value="Calcineurin-like_PHP"/>
</dbReference>
<keyword evidence="2" id="KW-0547">Nucleotide-binding</keyword>
<dbReference type="CDD" id="cd00845">
    <property type="entry name" value="MPP_UshA_N_like"/>
    <property type="match status" value="1"/>
</dbReference>
<dbReference type="AlphaFoldDB" id="A0A429X664"/>
<dbReference type="RefSeq" id="WP_120116912.1">
    <property type="nucleotide sequence ID" value="NZ_QYTW02000015.1"/>
</dbReference>
<evidence type="ECO:0000313" key="5">
    <source>
        <dbReference type="EMBL" id="RST58928.1"/>
    </source>
</evidence>
<dbReference type="EMBL" id="QYTW02000015">
    <property type="protein sequence ID" value="RST58928.1"/>
    <property type="molecule type" value="Genomic_DNA"/>
</dbReference>
<dbReference type="Pfam" id="PF00149">
    <property type="entry name" value="Metallophos"/>
    <property type="match status" value="1"/>
</dbReference>
<comment type="caution">
    <text evidence="5">The sequence shown here is derived from an EMBL/GenBank/DDBJ whole genome shotgun (WGS) entry which is preliminary data.</text>
</comment>
<dbReference type="InterPro" id="IPR029052">
    <property type="entry name" value="Metallo-depent_PP-like"/>
</dbReference>
<dbReference type="GO" id="GO:0009166">
    <property type="term" value="P:nucleotide catabolic process"/>
    <property type="evidence" value="ECO:0007669"/>
    <property type="project" value="InterPro"/>
</dbReference>
<reference evidence="5 6" key="1">
    <citation type="submission" date="2018-12" db="EMBL/GenBank/DDBJ databases">
        <authorList>
            <person name="Sun L."/>
            <person name="Chen Z."/>
        </authorList>
    </citation>
    <scope>NUCLEOTIDE SEQUENCE [LARGE SCALE GENOMIC DNA]</scope>
    <source>
        <strain evidence="5 6">LMG 29736</strain>
    </source>
</reference>
<name>A0A429X664_SIMTE</name>
<dbReference type="GO" id="GO:0030288">
    <property type="term" value="C:outer membrane-bounded periplasmic space"/>
    <property type="evidence" value="ECO:0007669"/>
    <property type="project" value="TreeGrafter"/>
</dbReference>
<dbReference type="SUPFAM" id="SSF56300">
    <property type="entry name" value="Metallo-dependent phosphatases"/>
    <property type="match status" value="1"/>
</dbReference>
<dbReference type="Gene3D" id="3.90.780.10">
    <property type="entry name" value="5'-Nucleotidase, C-terminal domain"/>
    <property type="match status" value="1"/>
</dbReference>
<dbReference type="InterPro" id="IPR036907">
    <property type="entry name" value="5'-Nucleotdase_C_sf"/>
</dbReference>
<sequence length="456" mass="51933">MREKIHIYHTNDVHSHFEKWPRIRKFLKERKSLHEANGEDVFIFDCGDFVDRRHSFTEGTLGKGNVELLNDSEYTAVTIGNNEGLTLPHDALNQLYNDAKFDVLAANLYLSGGTRPSWALPYQIYRTSKGTKIGVTAATAYYRPLYKLLGWELSEPLSELESQIAELQKQVDIIIVLSHLGMHDDEVVAENNPRVDLILGGHTHHVFMNGKKVNYTTLGAAGRYGEYIGYIEAEVDTGPFLWKNYTAILFDTAVLDNPPNAAEYIKDLDEIGKDLLQTEVVTLPEPLNYSWLEQSELPVILCEALYKWCKADCALVNSGLVLSALEKGKVTKYDLHRMLPHPINPCVVELSGTELEEVLLKAEESGLSELEFQGLGFRGVMMGKFVYHEIEYNKESGSIKIAGEPLDRERIYELATLDMFTFGVFLPPIKNARRKIYYLPEFVRDLMEWELKNRYA</sequence>
<dbReference type="PRINTS" id="PR01607">
    <property type="entry name" value="APYRASEFAMLY"/>
</dbReference>
<dbReference type="GO" id="GO:0008768">
    <property type="term" value="F:UDP-sugar diphosphatase activity"/>
    <property type="evidence" value="ECO:0007669"/>
    <property type="project" value="TreeGrafter"/>
</dbReference>
<dbReference type="PIRSF" id="PIRSF036361">
    <property type="entry name" value="YunD"/>
    <property type="match status" value="1"/>
</dbReference>
<keyword evidence="2" id="KW-0378">Hydrolase</keyword>
<dbReference type="OrthoDB" id="9793179at2"/>
<evidence type="ECO:0000259" key="3">
    <source>
        <dbReference type="Pfam" id="PF00149"/>
    </source>
</evidence>
<proteinExistence type="inferred from homology"/>
<evidence type="ECO:0000256" key="2">
    <source>
        <dbReference type="RuleBase" id="RU362119"/>
    </source>
</evidence>
<evidence type="ECO:0000256" key="1">
    <source>
        <dbReference type="ARBA" id="ARBA00022729"/>
    </source>
</evidence>
<evidence type="ECO:0000259" key="4">
    <source>
        <dbReference type="Pfam" id="PF02872"/>
    </source>
</evidence>
<feature type="domain" description="Calcineurin-like phosphoesterase" evidence="3">
    <location>
        <begin position="6"/>
        <end position="205"/>
    </location>
</feature>
<evidence type="ECO:0000313" key="6">
    <source>
        <dbReference type="Proteomes" id="UP000287296"/>
    </source>
</evidence>
<dbReference type="GO" id="GO:0008253">
    <property type="term" value="F:5'-nucleotidase activity"/>
    <property type="evidence" value="ECO:0007669"/>
    <property type="project" value="TreeGrafter"/>
</dbReference>
<accession>A0A429X664</accession>
<comment type="similarity">
    <text evidence="2">Belongs to the 5'-nucleotidase family.</text>
</comment>
<dbReference type="InterPro" id="IPR006179">
    <property type="entry name" value="5_nucleotidase/apyrase"/>
</dbReference>
<dbReference type="Proteomes" id="UP000287296">
    <property type="component" value="Unassembled WGS sequence"/>
</dbReference>
<dbReference type="InterPro" id="IPR011240">
    <property type="entry name" value="Pesterase_YunD"/>
</dbReference>
<dbReference type="Gene3D" id="3.60.21.10">
    <property type="match status" value="1"/>
</dbReference>
<dbReference type="PANTHER" id="PTHR11575:SF23">
    <property type="entry name" value="5-NUCLEOTIDASE FAMILY PROTEIN"/>
    <property type="match status" value="1"/>
</dbReference>
<organism evidence="5 6">
    <name type="scientific">Siminovitchia terrae</name>
    <name type="common">Bacillus terrae</name>
    <dbReference type="NCBI Taxonomy" id="1914933"/>
    <lineage>
        <taxon>Bacteria</taxon>
        <taxon>Bacillati</taxon>
        <taxon>Bacillota</taxon>
        <taxon>Bacilli</taxon>
        <taxon>Bacillales</taxon>
        <taxon>Bacillaceae</taxon>
        <taxon>Siminovitchia</taxon>
    </lineage>
</organism>
<dbReference type="SUPFAM" id="SSF55816">
    <property type="entry name" value="5'-nucleotidase (syn. UDP-sugar hydrolase), C-terminal domain"/>
    <property type="match status" value="1"/>
</dbReference>
<protein>
    <submittedName>
        <fullName evidence="5">Bifunctional metallophosphatase/5'-nucleotidase</fullName>
    </submittedName>
</protein>
<gene>
    <name evidence="5" type="ORF">D5F11_014880</name>
</gene>
<dbReference type="GO" id="GO:0000166">
    <property type="term" value="F:nucleotide binding"/>
    <property type="evidence" value="ECO:0007669"/>
    <property type="project" value="UniProtKB-KW"/>
</dbReference>